<proteinExistence type="inferred from homology"/>
<evidence type="ECO:0000256" key="8">
    <source>
        <dbReference type="PROSITE-ProRule" id="PRU00282"/>
    </source>
</evidence>
<dbReference type="EMBL" id="FZQP02001748">
    <property type="protein sequence ID" value="VVC93699.1"/>
    <property type="molecule type" value="Genomic_DNA"/>
</dbReference>
<dbReference type="PROSITE" id="PS51257">
    <property type="entry name" value="PROKAR_LIPOPROTEIN"/>
    <property type="match status" value="1"/>
</dbReference>
<organism evidence="10 11">
    <name type="scientific">Leptidea sinapis</name>
    <dbReference type="NCBI Taxonomy" id="189913"/>
    <lineage>
        <taxon>Eukaryota</taxon>
        <taxon>Metazoa</taxon>
        <taxon>Ecdysozoa</taxon>
        <taxon>Arthropoda</taxon>
        <taxon>Hexapoda</taxon>
        <taxon>Insecta</taxon>
        <taxon>Pterygota</taxon>
        <taxon>Neoptera</taxon>
        <taxon>Endopterygota</taxon>
        <taxon>Lepidoptera</taxon>
        <taxon>Glossata</taxon>
        <taxon>Ditrysia</taxon>
        <taxon>Papilionoidea</taxon>
        <taxon>Pieridae</taxon>
        <taxon>Dismorphiinae</taxon>
        <taxon>Leptidea</taxon>
    </lineage>
</organism>
<dbReference type="SUPFAM" id="SSF103506">
    <property type="entry name" value="Mitochondrial carrier"/>
    <property type="match status" value="1"/>
</dbReference>
<keyword evidence="11" id="KW-1185">Reference proteome</keyword>
<protein>
    <recommendedName>
        <fullName evidence="12">Mitochondrial dicarboxylate carrier</fullName>
    </recommendedName>
</protein>
<evidence type="ECO:0000256" key="9">
    <source>
        <dbReference type="RuleBase" id="RU000488"/>
    </source>
</evidence>
<dbReference type="Proteomes" id="UP000324832">
    <property type="component" value="Unassembled WGS sequence"/>
</dbReference>
<gene>
    <name evidence="10" type="ORF">LSINAPIS_LOCUS5837</name>
</gene>
<comment type="similarity">
    <text evidence="2 9">Belongs to the mitochondrial carrier (TC 2.A.29) family.</text>
</comment>
<evidence type="ECO:0000313" key="10">
    <source>
        <dbReference type="EMBL" id="VVC93699.1"/>
    </source>
</evidence>
<dbReference type="GO" id="GO:0016020">
    <property type="term" value="C:membrane"/>
    <property type="evidence" value="ECO:0007669"/>
    <property type="project" value="UniProtKB-SubCell"/>
</dbReference>
<dbReference type="InterPro" id="IPR050391">
    <property type="entry name" value="Mito_Metabolite_Transporter"/>
</dbReference>
<dbReference type="PROSITE" id="PS50920">
    <property type="entry name" value="SOLCAR"/>
    <property type="match status" value="2"/>
</dbReference>
<dbReference type="AlphaFoldDB" id="A0A5E4Q5Z9"/>
<name>A0A5E4Q5Z9_9NEOP</name>
<evidence type="ECO:0000256" key="5">
    <source>
        <dbReference type="ARBA" id="ARBA00022737"/>
    </source>
</evidence>
<evidence type="ECO:0008006" key="12">
    <source>
        <dbReference type="Google" id="ProtNLM"/>
    </source>
</evidence>
<keyword evidence="4 8" id="KW-0812">Transmembrane</keyword>
<evidence type="ECO:0000313" key="11">
    <source>
        <dbReference type="Proteomes" id="UP000324832"/>
    </source>
</evidence>
<keyword evidence="7 8" id="KW-0472">Membrane</keyword>
<feature type="repeat" description="Solcar" evidence="8">
    <location>
        <begin position="3"/>
        <end position="87"/>
    </location>
</feature>
<evidence type="ECO:0000256" key="2">
    <source>
        <dbReference type="ARBA" id="ARBA00006375"/>
    </source>
</evidence>
<keyword evidence="5" id="KW-0677">Repeat</keyword>
<keyword evidence="3 9" id="KW-0813">Transport</keyword>
<evidence type="ECO:0000256" key="4">
    <source>
        <dbReference type="ARBA" id="ARBA00022692"/>
    </source>
</evidence>
<evidence type="ECO:0000256" key="7">
    <source>
        <dbReference type="ARBA" id="ARBA00023136"/>
    </source>
</evidence>
<dbReference type="PANTHER" id="PTHR45618">
    <property type="entry name" value="MITOCHONDRIAL DICARBOXYLATE CARRIER-RELATED"/>
    <property type="match status" value="1"/>
</dbReference>
<dbReference type="Gene3D" id="1.50.40.10">
    <property type="entry name" value="Mitochondrial carrier domain"/>
    <property type="match status" value="2"/>
</dbReference>
<sequence>MTETKVSHWYFGGLASAGAACVTHPLDLLKVQMQTQKGKNISMFKLTTIVLKNQGIMGLYNGISASLLRQMTYSTARFGIYEAAKQNLAPKDVTEEGVLRLWAGSSMACSRAVLMTIGQLSFYDSIKELLLSTPYFEDNVGTHVCSSLFAGGIATTMTQPADVLKTRAMNAKPGEFSGILHLMTSTAKEGPLAFFKGYIPAFVRLAPHTILTFVFLEQLRINFGFTKRDSN</sequence>
<accession>A0A5E4Q5Z9</accession>
<dbReference type="Pfam" id="PF00153">
    <property type="entry name" value="Mito_carr"/>
    <property type="match status" value="2"/>
</dbReference>
<keyword evidence="6" id="KW-1133">Transmembrane helix</keyword>
<comment type="subcellular location">
    <subcellularLocation>
        <location evidence="1">Membrane</location>
        <topology evidence="1">Multi-pass membrane protein</topology>
    </subcellularLocation>
</comment>
<evidence type="ECO:0000256" key="6">
    <source>
        <dbReference type="ARBA" id="ARBA00022989"/>
    </source>
</evidence>
<evidence type="ECO:0000256" key="1">
    <source>
        <dbReference type="ARBA" id="ARBA00004141"/>
    </source>
</evidence>
<dbReference type="InterPro" id="IPR018108">
    <property type="entry name" value="MCP_transmembrane"/>
</dbReference>
<dbReference type="InterPro" id="IPR023395">
    <property type="entry name" value="MCP_dom_sf"/>
</dbReference>
<reference evidence="10 11" key="1">
    <citation type="submission" date="2017-07" db="EMBL/GenBank/DDBJ databases">
        <authorList>
            <person name="Talla V."/>
            <person name="Backstrom N."/>
        </authorList>
    </citation>
    <scope>NUCLEOTIDE SEQUENCE [LARGE SCALE GENOMIC DNA]</scope>
</reference>
<evidence type="ECO:0000256" key="3">
    <source>
        <dbReference type="ARBA" id="ARBA00022448"/>
    </source>
</evidence>
<feature type="repeat" description="Solcar" evidence="8">
    <location>
        <begin position="138"/>
        <end position="222"/>
    </location>
</feature>